<dbReference type="GO" id="GO:0048471">
    <property type="term" value="C:perinuclear region of cytoplasm"/>
    <property type="evidence" value="ECO:0007669"/>
    <property type="project" value="TreeGrafter"/>
</dbReference>
<dbReference type="InterPro" id="IPR006569">
    <property type="entry name" value="CID_dom"/>
</dbReference>
<dbReference type="GO" id="GO:0006874">
    <property type="term" value="P:intracellular calcium ion homeostasis"/>
    <property type="evidence" value="ECO:0007669"/>
    <property type="project" value="TreeGrafter"/>
</dbReference>
<feature type="domain" description="CID" evidence="2">
    <location>
        <begin position="25"/>
        <end position="174"/>
    </location>
</feature>
<dbReference type="PROSITE" id="PS51391">
    <property type="entry name" value="CID"/>
    <property type="match status" value="1"/>
</dbReference>
<dbReference type="EMBL" id="CP023324">
    <property type="protein sequence ID" value="ATY62264.1"/>
    <property type="molecule type" value="Genomic_DNA"/>
</dbReference>
<evidence type="ECO:0000256" key="1">
    <source>
        <dbReference type="SAM" id="Phobius"/>
    </source>
</evidence>
<dbReference type="VEuPathDB" id="FungiDB:A9K55_007127"/>
<keyword evidence="1" id="KW-0812">Transmembrane</keyword>
<keyword evidence="1" id="KW-1133">Transmembrane helix</keyword>
<feature type="transmembrane region" description="Helical" evidence="1">
    <location>
        <begin position="329"/>
        <end position="353"/>
    </location>
</feature>
<gene>
    <name evidence="3" type="ORF">A9K55_007127</name>
</gene>
<sequence length="358" mass="38732">MASPELAIAKAALSASLFRADPVSLSRPDVETLFPLLDATIAQCSRHNVQSCKNWIMANVAPSPARCASLAKYLTVLSKSFSTDAAPRPSIKRKRLHILYLLSDALHHAARTNFRACAETWAPHVVTLMAAAASFDKCPKHKAKLESLISLWAEKQYFSAQVESQLRDAVSTNGTITAVTQAEATPAAASLKIAKDAPYRLPASHGDPSTPWYDLPMGTWLPHLTPNSARPMVPDRIRPIQLSAGLADAPLVDAVKTLLRHANRIYANSSATTDPDAHDVGDGILEDINELGERFVVDQATGDVLRADTYYGWSRPFCEKMRARTAQPLLLALAVISIALAVAVTEASAKILVRLPQS</sequence>
<evidence type="ECO:0000313" key="4">
    <source>
        <dbReference type="Proteomes" id="UP000323067"/>
    </source>
</evidence>
<dbReference type="Proteomes" id="UP000323067">
    <property type="component" value="Chromosome vii"/>
</dbReference>
<dbReference type="AlphaFoldDB" id="A0A2H4SGM7"/>
<accession>A0A2H4SGM7</accession>
<organism evidence="3 4">
    <name type="scientific">Cordyceps militaris</name>
    <name type="common">Caterpillar fungus</name>
    <name type="synonym">Clavaria militaris</name>
    <dbReference type="NCBI Taxonomy" id="73501"/>
    <lineage>
        <taxon>Eukaryota</taxon>
        <taxon>Fungi</taxon>
        <taxon>Dikarya</taxon>
        <taxon>Ascomycota</taxon>
        <taxon>Pezizomycotina</taxon>
        <taxon>Sordariomycetes</taxon>
        <taxon>Hypocreomycetidae</taxon>
        <taxon>Hypocreales</taxon>
        <taxon>Cordycipitaceae</taxon>
        <taxon>Cordyceps</taxon>
    </lineage>
</organism>
<dbReference type="OrthoDB" id="21470at2759"/>
<name>A0A2H4SGM7_CORMI</name>
<keyword evidence="1" id="KW-0472">Membrane</keyword>
<protein>
    <recommendedName>
        <fullName evidence="2">CID domain-containing protein</fullName>
    </recommendedName>
</protein>
<dbReference type="PANTHER" id="PTHR12323:SF0">
    <property type="entry name" value="CALCIUM HOMEOSTASIS ENDOPLASMIC RETICULUM PROTEIN"/>
    <property type="match status" value="1"/>
</dbReference>
<dbReference type="VEuPathDB" id="FungiDB:CCM_07892"/>
<reference evidence="3 4" key="1">
    <citation type="journal article" date="2017" name="BMC Genomics">
        <title>Chromosome level assembly and secondary metabolite potential of the parasitic fungus Cordyceps militaris.</title>
        <authorList>
            <person name="Kramer G.J."/>
            <person name="Nodwell J.R."/>
        </authorList>
    </citation>
    <scope>NUCLEOTIDE SEQUENCE [LARGE SCALE GENOMIC DNA]</scope>
    <source>
        <strain evidence="3 4">ATCC 34164</strain>
    </source>
</reference>
<proteinExistence type="predicted"/>
<evidence type="ECO:0000313" key="3">
    <source>
        <dbReference type="EMBL" id="ATY62264.1"/>
    </source>
</evidence>
<dbReference type="Pfam" id="PF04818">
    <property type="entry name" value="CID"/>
    <property type="match status" value="1"/>
</dbReference>
<evidence type="ECO:0000259" key="2">
    <source>
        <dbReference type="PROSITE" id="PS51391"/>
    </source>
</evidence>
<dbReference type="PANTHER" id="PTHR12323">
    <property type="entry name" value="SR-RELATED CTD ASSOCIATED FACTOR 6"/>
    <property type="match status" value="1"/>
</dbReference>
<dbReference type="Gene3D" id="1.25.40.90">
    <property type="match status" value="1"/>
</dbReference>
<dbReference type="InterPro" id="IPR008942">
    <property type="entry name" value="ENTH_VHS"/>
</dbReference>